<dbReference type="Proteomes" id="UP000187209">
    <property type="component" value="Unassembled WGS sequence"/>
</dbReference>
<proteinExistence type="predicted"/>
<keyword evidence="3" id="KW-1185">Reference proteome</keyword>
<sequence>MEKCTQKTLEDTYKRSSKANTLTFLLGIITKKSDAYQQKHNNFRASSQTFVTVKPSTPRHKSRKIHFFNPKLAYQQLKTSQSPNRMHTTRSSLNDLPISCTYRNDSSGIFNSFLVISTKKLSGPDDKIKNRSQEVLYPNYRAKTQEMPTHRSSAQKQNQMVLNKTDVKDKRNKVKELSNSQIVGW</sequence>
<name>A0A1R2BBQ5_9CILI</name>
<organism evidence="2 3">
    <name type="scientific">Stentor coeruleus</name>
    <dbReference type="NCBI Taxonomy" id="5963"/>
    <lineage>
        <taxon>Eukaryota</taxon>
        <taxon>Sar</taxon>
        <taxon>Alveolata</taxon>
        <taxon>Ciliophora</taxon>
        <taxon>Postciliodesmatophora</taxon>
        <taxon>Heterotrichea</taxon>
        <taxon>Heterotrichida</taxon>
        <taxon>Stentoridae</taxon>
        <taxon>Stentor</taxon>
    </lineage>
</organism>
<feature type="region of interest" description="Disordered" evidence="1">
    <location>
        <begin position="163"/>
        <end position="185"/>
    </location>
</feature>
<dbReference type="EMBL" id="MPUH01000764">
    <property type="protein sequence ID" value="OMJ74243.1"/>
    <property type="molecule type" value="Genomic_DNA"/>
</dbReference>
<gene>
    <name evidence="2" type="ORF">SteCoe_26869</name>
</gene>
<evidence type="ECO:0000313" key="2">
    <source>
        <dbReference type="EMBL" id="OMJ74243.1"/>
    </source>
</evidence>
<evidence type="ECO:0000313" key="3">
    <source>
        <dbReference type="Proteomes" id="UP000187209"/>
    </source>
</evidence>
<accession>A0A1R2BBQ5</accession>
<protein>
    <submittedName>
        <fullName evidence="2">Uncharacterized protein</fullName>
    </submittedName>
</protein>
<evidence type="ECO:0000256" key="1">
    <source>
        <dbReference type="SAM" id="MobiDB-lite"/>
    </source>
</evidence>
<comment type="caution">
    <text evidence="2">The sequence shown here is derived from an EMBL/GenBank/DDBJ whole genome shotgun (WGS) entry which is preliminary data.</text>
</comment>
<reference evidence="2 3" key="1">
    <citation type="submission" date="2016-11" db="EMBL/GenBank/DDBJ databases">
        <title>The macronuclear genome of Stentor coeruleus: a giant cell with tiny introns.</title>
        <authorList>
            <person name="Slabodnick M."/>
            <person name="Ruby J.G."/>
            <person name="Reiff S.B."/>
            <person name="Swart E.C."/>
            <person name="Gosai S."/>
            <person name="Prabakaran S."/>
            <person name="Witkowska E."/>
            <person name="Larue G.E."/>
            <person name="Fisher S."/>
            <person name="Freeman R.M."/>
            <person name="Gunawardena J."/>
            <person name="Chu W."/>
            <person name="Stover N.A."/>
            <person name="Gregory B.D."/>
            <person name="Nowacki M."/>
            <person name="Derisi J."/>
            <person name="Roy S.W."/>
            <person name="Marshall W.F."/>
            <person name="Sood P."/>
        </authorList>
    </citation>
    <scope>NUCLEOTIDE SEQUENCE [LARGE SCALE GENOMIC DNA]</scope>
    <source>
        <strain evidence="2">WM001</strain>
    </source>
</reference>
<dbReference type="AlphaFoldDB" id="A0A1R2BBQ5"/>